<keyword evidence="4" id="KW-0812">Transmembrane</keyword>
<proteinExistence type="predicted"/>
<reference evidence="6" key="1">
    <citation type="submission" date="2025-08" db="UniProtKB">
        <authorList>
            <consortium name="Ensembl"/>
        </authorList>
    </citation>
    <scope>IDENTIFICATION</scope>
</reference>
<keyword evidence="2" id="KW-0677">Repeat</keyword>
<keyword evidence="1" id="KW-0433">Leucine-rich repeat</keyword>
<dbReference type="Gene3D" id="3.80.10.10">
    <property type="entry name" value="Ribonuclease Inhibitor"/>
    <property type="match status" value="1"/>
</dbReference>
<dbReference type="SUPFAM" id="SSF52058">
    <property type="entry name" value="L domain-like"/>
    <property type="match status" value="1"/>
</dbReference>
<feature type="compositionally biased region" description="Basic and acidic residues" evidence="3">
    <location>
        <begin position="610"/>
        <end position="619"/>
    </location>
</feature>
<accession>A0A674J9E6</accession>
<dbReference type="GeneTree" id="ENSGT00390000014817"/>
<dbReference type="PANTHER" id="PTHR24366">
    <property type="entry name" value="IG(IMMUNOGLOBULIN) AND LRR(LEUCINE RICH REPEAT) DOMAINS"/>
    <property type="match status" value="1"/>
</dbReference>
<gene>
    <name evidence="6" type="primary">LRRC66</name>
</gene>
<evidence type="ECO:0000256" key="2">
    <source>
        <dbReference type="ARBA" id="ARBA00022737"/>
    </source>
</evidence>
<evidence type="ECO:0000256" key="4">
    <source>
        <dbReference type="SAM" id="Phobius"/>
    </source>
</evidence>
<evidence type="ECO:0000313" key="6">
    <source>
        <dbReference type="Ensembl" id="ENSTMTP00000018491.1"/>
    </source>
</evidence>
<evidence type="ECO:0000256" key="3">
    <source>
        <dbReference type="SAM" id="MobiDB-lite"/>
    </source>
</evidence>
<organism evidence="6 7">
    <name type="scientific">Terrapene triunguis</name>
    <name type="common">Three-toed box turtle</name>
    <dbReference type="NCBI Taxonomy" id="2587831"/>
    <lineage>
        <taxon>Eukaryota</taxon>
        <taxon>Metazoa</taxon>
        <taxon>Chordata</taxon>
        <taxon>Craniata</taxon>
        <taxon>Vertebrata</taxon>
        <taxon>Euteleostomi</taxon>
        <taxon>Archelosauria</taxon>
        <taxon>Testudinata</taxon>
        <taxon>Testudines</taxon>
        <taxon>Cryptodira</taxon>
        <taxon>Durocryptodira</taxon>
        <taxon>Testudinoidea</taxon>
        <taxon>Emydidae</taxon>
        <taxon>Terrapene</taxon>
    </lineage>
</organism>
<protein>
    <submittedName>
        <fullName evidence="6">Leucine rich repeat containing 66</fullName>
    </submittedName>
</protein>
<dbReference type="InParanoid" id="A0A674J9E6"/>
<feature type="chain" id="PRO_5025435017" evidence="5">
    <location>
        <begin position="24"/>
        <end position="809"/>
    </location>
</feature>
<evidence type="ECO:0000313" key="7">
    <source>
        <dbReference type="Proteomes" id="UP000472274"/>
    </source>
</evidence>
<dbReference type="AlphaFoldDB" id="A0A674J9E6"/>
<sequence>MAKPYVKVIVVVLCLNFTGLSETKSQQTGVGIYYNSDCWWDGKFLMNCSFTGKSTIPTDISQTVTIVDLSYNNITTLLCGNTIHYVTLDIHKPAHWTDKHRKVHTYDLLPFLKVLSIERNNLTAIPRGDDFQNCSQLKNIYLQTNKITKIHPDAFKNLKNVNNAMTTLLPAIFIDLNILQSEVDLSNNPWICDCRLIAFKHFISFLSESLRKKWSILCSEPVNIYWWTLHGRISKDNCLPHIRQYEMKNLIIYSIGKTAEELYACICNRMKTKYLIYDIYVKQKYSPSLVRNARDINAVIRQGRTEGDFTLAVCLSVLITFVCAFCLGAFTRPYIGRLWRQICRKKSSASENTFSNQGFSAETLTTENTSNTQTSVQQNLSFCSGNSSGNVGSYIVDATSLHKVALHNRVLAINTEEANQDQSSNYIKVKKEKVSQNSQATNSAGEADIDIGNNDIFSAMSDHQCSNKAFRRELSNNDISSRDDSKYLFNEDSGKSRFSPIANRFNMDSYSLHIESSDLNSPFARETNFSFSEAQIQTNAQSSEYNDVNNRSNLLQSEIAVSLQENTRQMTSHTQPLNTQQFMLKRHNCDKELDVNDNIDMLNNKFDCKEENTRNKDNPVDMFNDSSSTDEGSAFTLSDSSSLTDSELGQSNAGDDHLTNPSVTEQVISLNSGTGKFTTLLQSPTITTGFQDIMEKHENKNETYSETAIISGSGTGMSETHSSFDDHVTLSDSNTNNPPCFEVPGIFEYVTSPNSPAQNIISNPVCKQNINLNYVTLPPLKYSPRSIPDTENIISKNLYLHRDQILFCL</sequence>
<feature type="compositionally biased region" description="Polar residues" evidence="3">
    <location>
        <begin position="647"/>
        <end position="660"/>
    </location>
</feature>
<dbReference type="InterPro" id="IPR001611">
    <property type="entry name" value="Leu-rich_rpt"/>
</dbReference>
<feature type="transmembrane region" description="Helical" evidence="4">
    <location>
        <begin position="309"/>
        <end position="330"/>
    </location>
</feature>
<name>A0A674J9E6_9SAUR</name>
<reference evidence="6" key="2">
    <citation type="submission" date="2025-09" db="UniProtKB">
        <authorList>
            <consortium name="Ensembl"/>
        </authorList>
    </citation>
    <scope>IDENTIFICATION</scope>
</reference>
<dbReference type="PANTHER" id="PTHR24366:SF96">
    <property type="entry name" value="LEUCINE RICH REPEAT CONTAINING 53"/>
    <property type="match status" value="1"/>
</dbReference>
<keyword evidence="7" id="KW-1185">Reference proteome</keyword>
<feature type="region of interest" description="Disordered" evidence="3">
    <location>
        <begin position="610"/>
        <end position="660"/>
    </location>
</feature>
<keyword evidence="4" id="KW-0472">Membrane</keyword>
<keyword evidence="4" id="KW-1133">Transmembrane helix</keyword>
<feature type="signal peptide" evidence="5">
    <location>
        <begin position="1"/>
        <end position="23"/>
    </location>
</feature>
<dbReference type="Proteomes" id="UP000472274">
    <property type="component" value="Unplaced"/>
</dbReference>
<keyword evidence="5" id="KW-0732">Signal</keyword>
<dbReference type="InterPro" id="IPR032675">
    <property type="entry name" value="LRR_dom_sf"/>
</dbReference>
<evidence type="ECO:0000256" key="5">
    <source>
        <dbReference type="SAM" id="SignalP"/>
    </source>
</evidence>
<dbReference type="Pfam" id="PF13855">
    <property type="entry name" value="LRR_8"/>
    <property type="match status" value="1"/>
</dbReference>
<feature type="compositionally biased region" description="Low complexity" evidence="3">
    <location>
        <begin position="636"/>
        <end position="646"/>
    </location>
</feature>
<evidence type="ECO:0000256" key="1">
    <source>
        <dbReference type="ARBA" id="ARBA00022614"/>
    </source>
</evidence>
<dbReference type="Ensembl" id="ENSTMTT00000019146.1">
    <property type="protein sequence ID" value="ENSTMTP00000018491.1"/>
    <property type="gene ID" value="ENSTMTG00000013578.1"/>
</dbReference>